<name>A0A075GAK4_9EURY</name>
<proteinExistence type="predicted"/>
<dbReference type="GO" id="GO:0016788">
    <property type="term" value="F:hydrolase activity, acting on ester bonds"/>
    <property type="evidence" value="ECO:0007669"/>
    <property type="project" value="InterPro"/>
</dbReference>
<dbReference type="EMBL" id="KF900613">
    <property type="protein sequence ID" value="AIF01131.1"/>
    <property type="molecule type" value="Genomic_DNA"/>
</dbReference>
<evidence type="ECO:0000313" key="1">
    <source>
        <dbReference type="EMBL" id="AIF01131.1"/>
    </source>
</evidence>
<protein>
    <submittedName>
        <fullName evidence="1">TatD-related deoxyribonuclease</fullName>
    </submittedName>
</protein>
<dbReference type="InterPro" id="IPR032466">
    <property type="entry name" value="Metal_Hydrolase"/>
</dbReference>
<sequence length="297" mass="32109">MSAVVDGRWQGPVVDQHIHLDRSNRYLAAVEEFVRVGGTGMMLVHKPSFGGKLPIDKDGYRAAYNETLSMAAEVRERFEITVGVVLGPHPVAWEHQIADLGMERASELHLEAVHLALKHIEAGDAQCLGEVGRPHYTVSDETWVAANENLAEIMAAAAGSGAPIQLHVEDAGAQTYAEIATMANSVGLPLSHTIRHYAPADVSADFTHGLACTVSVGRGSVEALVASHASASSPWGMETDYLDDPRRPGAVLGPKTIPKRTDELCAALLTEHDREEVEEILTKVHSKWPSQLYGLEF</sequence>
<dbReference type="InterPro" id="IPR011589">
    <property type="entry name" value="UCP004961"/>
</dbReference>
<accession>A0A075GAK4</accession>
<dbReference type="AlphaFoldDB" id="A0A075GAK4"/>
<dbReference type="Gene3D" id="3.20.20.140">
    <property type="entry name" value="Metal-dependent hydrolases"/>
    <property type="match status" value="1"/>
</dbReference>
<dbReference type="PANTHER" id="PTHR42206:SF1">
    <property type="entry name" value="METAL-DEPENDENT HYDROLASE"/>
    <property type="match status" value="1"/>
</dbReference>
<dbReference type="InterPro" id="IPR001130">
    <property type="entry name" value="TatD-like"/>
</dbReference>
<reference evidence="1" key="1">
    <citation type="journal article" date="2014" name="Genome Biol. Evol.">
        <title>Pangenome evidence for extensive interdomain horizontal transfer affecting lineage core and shell genes in uncultured planktonic thaumarchaeota and euryarchaeota.</title>
        <authorList>
            <person name="Deschamps P."/>
            <person name="Zivanovic Y."/>
            <person name="Moreira D."/>
            <person name="Rodriguez-Valera F."/>
            <person name="Lopez-Garcia P."/>
        </authorList>
    </citation>
    <scope>NUCLEOTIDE SEQUENCE</scope>
</reference>
<organism evidence="1">
    <name type="scientific">uncultured marine group II/III euryarchaeote KM3_141_E04</name>
    <dbReference type="NCBI Taxonomy" id="1457878"/>
    <lineage>
        <taxon>Archaea</taxon>
        <taxon>Methanobacteriati</taxon>
        <taxon>Methanobacteriota</taxon>
        <taxon>environmental samples</taxon>
    </lineage>
</organism>
<dbReference type="SUPFAM" id="SSF51556">
    <property type="entry name" value="Metallo-dependent hydrolases"/>
    <property type="match status" value="1"/>
</dbReference>
<dbReference type="PANTHER" id="PTHR42206">
    <property type="entry name" value="METAL-DEPENDENT HYDROLASE-RELATED"/>
    <property type="match status" value="1"/>
</dbReference>
<dbReference type="Pfam" id="PF01026">
    <property type="entry name" value="TatD_DNase"/>
    <property type="match status" value="1"/>
</dbReference>